<dbReference type="RefSeq" id="WP_015262385.1">
    <property type="nucleotide sequence ID" value="NC_019903.1"/>
</dbReference>
<protein>
    <submittedName>
        <fullName evidence="1">Uncharacterized protein</fullName>
    </submittedName>
</protein>
<organism evidence="1 2">
    <name type="scientific">Desulfitobacterium dichloroeliminans (strain LMG P-21439 / DCA1)</name>
    <dbReference type="NCBI Taxonomy" id="871963"/>
    <lineage>
        <taxon>Bacteria</taxon>
        <taxon>Bacillati</taxon>
        <taxon>Bacillota</taxon>
        <taxon>Clostridia</taxon>
        <taxon>Eubacteriales</taxon>
        <taxon>Desulfitobacteriaceae</taxon>
        <taxon>Desulfitobacterium</taxon>
    </lineage>
</organism>
<gene>
    <name evidence="1" type="ordered locus">Desdi_1951</name>
</gene>
<dbReference type="Proteomes" id="UP000010797">
    <property type="component" value="Chromosome"/>
</dbReference>
<accession>L0F6C9</accession>
<dbReference type="OrthoDB" id="1796159at2"/>
<dbReference type="STRING" id="871963.Desdi_1951"/>
<keyword evidence="2" id="KW-1185">Reference proteome</keyword>
<proteinExistence type="predicted"/>
<dbReference type="eggNOG" id="ENOG5032UBE">
    <property type="taxonomic scope" value="Bacteria"/>
</dbReference>
<evidence type="ECO:0000313" key="1">
    <source>
        <dbReference type="EMBL" id="AGA69399.1"/>
    </source>
</evidence>
<dbReference type="HOGENOM" id="CLU_123377_0_0_9"/>
<evidence type="ECO:0000313" key="2">
    <source>
        <dbReference type="Proteomes" id="UP000010797"/>
    </source>
</evidence>
<reference evidence="2" key="1">
    <citation type="submission" date="2012-02" db="EMBL/GenBank/DDBJ databases">
        <title>Complete sequence of Desulfitobacterium dichloroeliminans LMG P-21439.</title>
        <authorList>
            <person name="Lucas S."/>
            <person name="Han J."/>
            <person name="Lapidus A."/>
            <person name="Cheng J.-F."/>
            <person name="Goodwin L."/>
            <person name="Pitluck S."/>
            <person name="Peters L."/>
            <person name="Ovchinnikova G."/>
            <person name="Teshima H."/>
            <person name="Detter J.C."/>
            <person name="Han C."/>
            <person name="Tapia R."/>
            <person name="Land M."/>
            <person name="Hauser L."/>
            <person name="Kyrpides N."/>
            <person name="Ivanova N."/>
            <person name="Pagani I."/>
            <person name="Kruse T."/>
            <person name="de Vos W.M."/>
            <person name="Boon N."/>
            <person name="Smidt H."/>
            <person name="Woyke T."/>
        </authorList>
    </citation>
    <scope>NUCLEOTIDE SEQUENCE [LARGE SCALE GENOMIC DNA]</scope>
    <source>
        <strain evidence="2">LMG P-21439 / DCA1</strain>
    </source>
</reference>
<dbReference type="EMBL" id="CP003344">
    <property type="protein sequence ID" value="AGA69399.1"/>
    <property type="molecule type" value="Genomic_DNA"/>
</dbReference>
<name>L0F6C9_DESDL</name>
<dbReference type="AlphaFoldDB" id="L0F6C9"/>
<sequence length="180" mass="20996">MKKIIPWGILLVALSLVFYPQHSQFSDALLPKMNSHEFNQEMHLQLPSTTQIVENWVEDREQLQFSATVNDEYYALRGYIQIWQLNDMEGYLQKSKEMSAFDFYTYSLNNIKINDLPGVLTIWGASFGELTRISGKEYWLKTPNQKVIRIAFLTSDTHFNEAQLKVMGYILSSLAWITEE</sequence>
<dbReference type="KEGG" id="ddl:Desdi_1951"/>